<accession>A0A9P8YGP7</accession>
<evidence type="ECO:0008006" key="5">
    <source>
        <dbReference type="Google" id="ProtNLM"/>
    </source>
</evidence>
<name>A0A9P8YGP7_9PEZI</name>
<gene>
    <name evidence="3" type="ORF">B0I36DRAFT_357011</name>
</gene>
<feature type="transmembrane region" description="Helical" evidence="2">
    <location>
        <begin position="113"/>
        <end position="132"/>
    </location>
</feature>
<feature type="transmembrane region" description="Helical" evidence="2">
    <location>
        <begin position="80"/>
        <end position="101"/>
    </location>
</feature>
<feature type="compositionally biased region" description="Low complexity" evidence="1">
    <location>
        <begin position="274"/>
        <end position="283"/>
    </location>
</feature>
<dbReference type="RefSeq" id="XP_046017658.1">
    <property type="nucleotide sequence ID" value="XM_046157733.1"/>
</dbReference>
<reference evidence="3" key="1">
    <citation type="journal article" date="2021" name="Nat. Commun.">
        <title>Genetic determinants of endophytism in the Arabidopsis root mycobiome.</title>
        <authorList>
            <person name="Mesny F."/>
            <person name="Miyauchi S."/>
            <person name="Thiergart T."/>
            <person name="Pickel B."/>
            <person name="Atanasova L."/>
            <person name="Karlsson M."/>
            <person name="Huettel B."/>
            <person name="Barry K.W."/>
            <person name="Haridas S."/>
            <person name="Chen C."/>
            <person name="Bauer D."/>
            <person name="Andreopoulos W."/>
            <person name="Pangilinan J."/>
            <person name="LaButti K."/>
            <person name="Riley R."/>
            <person name="Lipzen A."/>
            <person name="Clum A."/>
            <person name="Drula E."/>
            <person name="Henrissat B."/>
            <person name="Kohler A."/>
            <person name="Grigoriev I.V."/>
            <person name="Martin F.M."/>
            <person name="Hacquard S."/>
        </authorList>
    </citation>
    <scope>NUCLEOTIDE SEQUENCE</scope>
    <source>
        <strain evidence="3">MPI-CAGE-CH-0230</strain>
    </source>
</reference>
<keyword evidence="2" id="KW-1133">Transmembrane helix</keyword>
<dbReference type="GeneID" id="70187279"/>
<protein>
    <recommendedName>
        <fullName evidence="5">MARVEL domain-containing protein</fullName>
    </recommendedName>
</protein>
<dbReference type="EMBL" id="JAGTJQ010000001">
    <property type="protein sequence ID" value="KAH7039603.1"/>
    <property type="molecule type" value="Genomic_DNA"/>
</dbReference>
<sequence length="329" mass="36101">MTAQPPQQQQQQPPAPAMAPAMAPVAPGTTPVPAAGPPPVGRAWHITKIVLGSASLVFSIILVALSAASWTLSDGYAYELVWVIPVAGVAICWQVAEFITICARTGHKSIHPGAHVALHLLLWLGFLVNVILDGFNAGYLAEYLSDYDDYGYSPSSYYYGYYNFMISGQYQSITYALLAFSALLLIIHFTLFVRACIETHKRNSADRAVRYIYVQQPMYYPGQQFTPQQLMQMQMQQQQFYGQPQPQQPVVPGGIQQPQPAHYSGYYSDYYDPQQQQQGQQQGTKEAVQPHATGSTSNGQAAGPSGSASDGRGSYVEAPQPVYNQQQHA</sequence>
<feature type="transmembrane region" description="Helical" evidence="2">
    <location>
        <begin position="173"/>
        <end position="197"/>
    </location>
</feature>
<evidence type="ECO:0000256" key="2">
    <source>
        <dbReference type="SAM" id="Phobius"/>
    </source>
</evidence>
<feature type="region of interest" description="Disordered" evidence="1">
    <location>
        <begin position="1"/>
        <end position="22"/>
    </location>
</feature>
<keyword evidence="4" id="KW-1185">Reference proteome</keyword>
<keyword evidence="2" id="KW-0812">Transmembrane</keyword>
<evidence type="ECO:0000313" key="4">
    <source>
        <dbReference type="Proteomes" id="UP000756346"/>
    </source>
</evidence>
<evidence type="ECO:0000313" key="3">
    <source>
        <dbReference type="EMBL" id="KAH7039603.1"/>
    </source>
</evidence>
<dbReference type="AlphaFoldDB" id="A0A9P8YGP7"/>
<dbReference type="Proteomes" id="UP000756346">
    <property type="component" value="Unassembled WGS sequence"/>
</dbReference>
<organism evidence="3 4">
    <name type="scientific">Microdochium trichocladiopsis</name>
    <dbReference type="NCBI Taxonomy" id="1682393"/>
    <lineage>
        <taxon>Eukaryota</taxon>
        <taxon>Fungi</taxon>
        <taxon>Dikarya</taxon>
        <taxon>Ascomycota</taxon>
        <taxon>Pezizomycotina</taxon>
        <taxon>Sordariomycetes</taxon>
        <taxon>Xylariomycetidae</taxon>
        <taxon>Xylariales</taxon>
        <taxon>Microdochiaceae</taxon>
        <taxon>Microdochium</taxon>
    </lineage>
</organism>
<feature type="transmembrane region" description="Helical" evidence="2">
    <location>
        <begin position="49"/>
        <end position="68"/>
    </location>
</feature>
<proteinExistence type="predicted"/>
<dbReference type="OrthoDB" id="5279542at2759"/>
<evidence type="ECO:0000256" key="1">
    <source>
        <dbReference type="SAM" id="MobiDB-lite"/>
    </source>
</evidence>
<comment type="caution">
    <text evidence="3">The sequence shown here is derived from an EMBL/GenBank/DDBJ whole genome shotgun (WGS) entry which is preliminary data.</text>
</comment>
<feature type="region of interest" description="Disordered" evidence="1">
    <location>
        <begin position="266"/>
        <end position="329"/>
    </location>
</feature>
<keyword evidence="2" id="KW-0472">Membrane</keyword>